<proteinExistence type="predicted"/>
<reference evidence="2" key="1">
    <citation type="journal article" date="2021" name="PeerJ">
        <title>Extensive microbial diversity within the chicken gut microbiome revealed by metagenomics and culture.</title>
        <authorList>
            <person name="Gilroy R."/>
            <person name="Ravi A."/>
            <person name="Getino M."/>
            <person name="Pursley I."/>
            <person name="Horton D.L."/>
            <person name="Alikhan N.F."/>
            <person name="Baker D."/>
            <person name="Gharbi K."/>
            <person name="Hall N."/>
            <person name="Watson M."/>
            <person name="Adriaenssens E.M."/>
            <person name="Foster-Nyarko E."/>
            <person name="Jarju S."/>
            <person name="Secka A."/>
            <person name="Antonio M."/>
            <person name="Oren A."/>
            <person name="Chaudhuri R.R."/>
            <person name="La Ragione R."/>
            <person name="Hildebrand F."/>
            <person name="Pallen M.J."/>
        </authorList>
    </citation>
    <scope>NUCLEOTIDE SEQUENCE</scope>
    <source>
        <strain evidence="2">A6-441</strain>
    </source>
</reference>
<dbReference type="AlphaFoldDB" id="A0A9E2KYY9"/>
<dbReference type="Proteomes" id="UP000724657">
    <property type="component" value="Unassembled WGS sequence"/>
</dbReference>
<keyword evidence="1" id="KW-0812">Transmembrane</keyword>
<accession>A0A9E2KYY9</accession>
<reference evidence="2" key="2">
    <citation type="submission" date="2021-04" db="EMBL/GenBank/DDBJ databases">
        <authorList>
            <person name="Gilroy R."/>
        </authorList>
    </citation>
    <scope>NUCLEOTIDE SEQUENCE</scope>
    <source>
        <strain evidence="2">A6-441</strain>
    </source>
</reference>
<dbReference type="EMBL" id="JAHLFN010000024">
    <property type="protein sequence ID" value="MBU3841939.1"/>
    <property type="molecule type" value="Genomic_DNA"/>
</dbReference>
<evidence type="ECO:0000256" key="1">
    <source>
        <dbReference type="SAM" id="Phobius"/>
    </source>
</evidence>
<feature type="transmembrane region" description="Helical" evidence="1">
    <location>
        <begin position="78"/>
        <end position="99"/>
    </location>
</feature>
<sequence length="127" mass="14912">MIDEVLKIVNKFIPDKTDQAQVTIELAKLEIEDFKNKKGIITRAFHLVFPFGVFVLICMYIVEFYLRVKQYLEVGEWITISIIPSGLELLSLIFLGLLMPRKLLEPLMKLVIQYLTNKLDYEKSFRK</sequence>
<name>A0A9E2KYY9_9FUSO</name>
<comment type="caution">
    <text evidence="2">The sequence shown here is derived from an EMBL/GenBank/DDBJ whole genome shotgun (WGS) entry which is preliminary data.</text>
</comment>
<keyword evidence="1" id="KW-0472">Membrane</keyword>
<feature type="transmembrane region" description="Helical" evidence="1">
    <location>
        <begin position="44"/>
        <end position="66"/>
    </location>
</feature>
<organism evidence="2 3">
    <name type="scientific">Candidatus Fusobacterium pullicola</name>
    <dbReference type="NCBI Taxonomy" id="2838601"/>
    <lineage>
        <taxon>Bacteria</taxon>
        <taxon>Fusobacteriati</taxon>
        <taxon>Fusobacteriota</taxon>
        <taxon>Fusobacteriia</taxon>
        <taxon>Fusobacteriales</taxon>
        <taxon>Fusobacteriaceae</taxon>
        <taxon>Fusobacterium</taxon>
    </lineage>
</organism>
<gene>
    <name evidence="2" type="ORF">IAA47_02985</name>
</gene>
<protein>
    <submittedName>
        <fullName evidence="2">Uncharacterized protein</fullName>
    </submittedName>
</protein>
<keyword evidence="1" id="KW-1133">Transmembrane helix</keyword>
<evidence type="ECO:0000313" key="2">
    <source>
        <dbReference type="EMBL" id="MBU3841939.1"/>
    </source>
</evidence>
<evidence type="ECO:0000313" key="3">
    <source>
        <dbReference type="Proteomes" id="UP000724657"/>
    </source>
</evidence>